<dbReference type="CDD" id="cd06890">
    <property type="entry name" value="PX_Bem1p"/>
    <property type="match status" value="1"/>
</dbReference>
<dbReference type="GO" id="GO:0042802">
    <property type="term" value="F:identical protein binding"/>
    <property type="evidence" value="ECO:0007669"/>
    <property type="project" value="InterPro"/>
</dbReference>
<evidence type="ECO:0000313" key="4">
    <source>
        <dbReference type="Proteomes" id="UP001265746"/>
    </source>
</evidence>
<dbReference type="EMBL" id="JAUJFL010000001">
    <property type="protein sequence ID" value="KAK2615810.1"/>
    <property type="molecule type" value="Genomic_DNA"/>
</dbReference>
<feature type="domain" description="PX" evidence="2">
    <location>
        <begin position="626"/>
        <end position="747"/>
    </location>
</feature>
<protein>
    <recommendedName>
        <fullName evidence="2">PX domain-containing protein</fullName>
    </recommendedName>
</protein>
<reference evidence="3" key="1">
    <citation type="submission" date="2023-06" db="EMBL/GenBank/DDBJ databases">
        <authorList>
            <person name="Noh H."/>
        </authorList>
    </citation>
    <scope>NUCLEOTIDE SEQUENCE</scope>
    <source>
        <strain evidence="3">DUCC20226</strain>
    </source>
</reference>
<evidence type="ECO:0000313" key="3">
    <source>
        <dbReference type="EMBL" id="KAK2615810.1"/>
    </source>
</evidence>
<dbReference type="Pfam" id="PF26082">
    <property type="entry name" value="zf-C2H2_AcuF"/>
    <property type="match status" value="1"/>
</dbReference>
<sequence>MDPVDLEATGSDTTISLLSRRCTSGFIWCVESSFFDNVEAITDAQGRFNVWAANLGALQPSQSMKSLDSRLKEAELMRKSVIAGLERLEGVQTRTTQILTGKQPNRESSKTTFDTVSPEATEMVVDELHELILNMKACIDHLFGLSMLIRRLRPRGKFRQLTSFQSSITAQRDIVTIIDKFPKTKETLWLADRLGRATDQRRQFFTYRQQHRSQLGNVSKRKGTLESDDSITLGAATTVATTFDEGNDSNASQSRLFEPGDLQLDRGSVITSATSFVSDFDDSGHMGRRIPELSDMTLDGVQLDYDEPIECPYCRTIQTFTNRQTWKKHVFSDLQPYVCTFENCSVTPFSTRNEWFRHELYSHRQQWECILCDNPRPKFLQRAKIATHFEVDHKDAVTKNQIDLILGACKTPMTKFDASACPLCLEWEPPLDEKINAREFRRHLSRHLQQISLDALPLYIEGLEIAEEPDEEHVIERYQGIVVRDYFDGNTLRLGAGDEVLVLDDIVDESLWQVWNKKTGEEIQIPREIVAIRGTTAIQMGPDPSKLRTWTSSSNSFQVSAQFIGVEDSSITLHKANGVKIKVPRDTLSAQDIAYIDNITGTQSDSDDHTDSGIGEDEEGGPSAGSGLYAPVSARVPKYCFAEDKFWFIIEVLMEDGQTWELARYYEDFYDLQIALLTEFPAEAGNTGTQKRTLPYLPGPVDYVNDSITEGRVHNLDAYIKNLLAQPTYISECNLVKRFFRPREGDSETDAVKWRT</sequence>
<dbReference type="GO" id="GO:0035091">
    <property type="term" value="F:phosphatidylinositol binding"/>
    <property type="evidence" value="ECO:0007669"/>
    <property type="project" value="InterPro"/>
</dbReference>
<dbReference type="InterPro" id="IPR035550">
    <property type="entry name" value="Bem1/Scd2_PX"/>
</dbReference>
<dbReference type="SUPFAM" id="SSF64268">
    <property type="entry name" value="PX domain"/>
    <property type="match status" value="1"/>
</dbReference>
<feature type="region of interest" description="Disordered" evidence="1">
    <location>
        <begin position="599"/>
        <end position="626"/>
    </location>
</feature>
<accession>A0AAD9W9C7</accession>
<dbReference type="InterPro" id="IPR001683">
    <property type="entry name" value="PX_dom"/>
</dbReference>
<evidence type="ECO:0000256" key="1">
    <source>
        <dbReference type="SAM" id="MobiDB-lite"/>
    </source>
</evidence>
<dbReference type="PANTHER" id="PTHR35391">
    <property type="entry name" value="C2H2-TYPE DOMAIN-CONTAINING PROTEIN-RELATED"/>
    <property type="match status" value="1"/>
</dbReference>
<evidence type="ECO:0000259" key="2">
    <source>
        <dbReference type="PROSITE" id="PS50195"/>
    </source>
</evidence>
<dbReference type="Proteomes" id="UP001265746">
    <property type="component" value="Unassembled WGS sequence"/>
</dbReference>
<dbReference type="FunFam" id="3.30.1520.10:FF:000041">
    <property type="entry name" value="Protein kinase activator Bem1"/>
    <property type="match status" value="1"/>
</dbReference>
<gene>
    <name evidence="3" type="ORF">N8I77_002536</name>
</gene>
<dbReference type="GO" id="GO:0043130">
    <property type="term" value="F:ubiquitin binding"/>
    <property type="evidence" value="ECO:0007669"/>
    <property type="project" value="InterPro"/>
</dbReference>
<dbReference type="InterPro" id="IPR007131">
    <property type="entry name" value="SHD1"/>
</dbReference>
<dbReference type="Gene3D" id="3.30.1520.10">
    <property type="entry name" value="Phox-like domain"/>
    <property type="match status" value="1"/>
</dbReference>
<name>A0AAD9W9C7_PHOAM</name>
<proteinExistence type="predicted"/>
<dbReference type="Pfam" id="PF03983">
    <property type="entry name" value="SHD1"/>
    <property type="match status" value="1"/>
</dbReference>
<dbReference type="InterPro" id="IPR036871">
    <property type="entry name" value="PX_dom_sf"/>
</dbReference>
<comment type="caution">
    <text evidence="3">The sequence shown here is derived from an EMBL/GenBank/DDBJ whole genome shotgun (WGS) entry which is preliminary data.</text>
</comment>
<dbReference type="Pfam" id="PF00787">
    <property type="entry name" value="PX"/>
    <property type="match status" value="1"/>
</dbReference>
<dbReference type="SMART" id="SM00312">
    <property type="entry name" value="PX"/>
    <property type="match status" value="1"/>
</dbReference>
<dbReference type="PROSITE" id="PS50195">
    <property type="entry name" value="PX"/>
    <property type="match status" value="1"/>
</dbReference>
<dbReference type="Gene3D" id="2.30.30.700">
    <property type="entry name" value="SLA1 homology domain 1"/>
    <property type="match status" value="1"/>
</dbReference>
<organism evidence="3 4">
    <name type="scientific">Phomopsis amygdali</name>
    <name type="common">Fusicoccum amygdali</name>
    <dbReference type="NCBI Taxonomy" id="1214568"/>
    <lineage>
        <taxon>Eukaryota</taxon>
        <taxon>Fungi</taxon>
        <taxon>Dikarya</taxon>
        <taxon>Ascomycota</taxon>
        <taxon>Pezizomycotina</taxon>
        <taxon>Sordariomycetes</taxon>
        <taxon>Sordariomycetidae</taxon>
        <taxon>Diaporthales</taxon>
        <taxon>Diaporthaceae</taxon>
        <taxon>Diaporthe</taxon>
    </lineage>
</organism>
<dbReference type="GO" id="GO:0030674">
    <property type="term" value="F:protein-macromolecule adaptor activity"/>
    <property type="evidence" value="ECO:0007669"/>
    <property type="project" value="InterPro"/>
</dbReference>
<dbReference type="PANTHER" id="PTHR35391:SF7">
    <property type="entry name" value="C2H2-TYPE DOMAIN-CONTAINING PROTEIN"/>
    <property type="match status" value="1"/>
</dbReference>
<keyword evidence="4" id="KW-1185">Reference proteome</keyword>
<dbReference type="AlphaFoldDB" id="A0AAD9W9C7"/>
<dbReference type="GO" id="GO:0008092">
    <property type="term" value="F:cytoskeletal protein binding"/>
    <property type="evidence" value="ECO:0007669"/>
    <property type="project" value="InterPro"/>
</dbReference>
<dbReference type="InterPro" id="IPR058925">
    <property type="entry name" value="zf-C2H2_AcuF"/>
</dbReference>